<dbReference type="OrthoDB" id="1752139at2759"/>
<sequence>MKNYFDGFGDPYDHVAEFKQVLRAEQVEDLFTQFEAFGLTLKGTTLAWFQPLNSRNYREIGQLLKEFIVEFSKSGIRHNTSSLIHSFKQTPQETVRLAGRRFRQYLERCPVPELPTAAKQVALFLDGLLSTKLRSYVYLKEPRSIEECVRICIDIEDNLGEELGLSKVYKDSDSSTSHTSRTSTEIDEIAEQVAKKLGVQSRQMPRVNPLKRCYTCGGDHMANVCPMTSQPQGNPNALYCTIERKYTNHTAQDCPYNRHAVRQNYQQPYQQGRYQNQYQQPYYRPQQYQPQYQQQYQAPYRPQPVLGNQPPAPTNVIPVKYTMAEENPNRALVLLTPLVSENDSHAQGLDYFHEDSSQAYYIESPEQSDTSPYQFETPPMEQNWEPEYSNVMYTNPNTRPQVRQVRPQAPRGPCFRCQGDHFIRECPHQPALGLGQNITIQGFCPECGKEHLPRECPRNPSSAPKVTPINVVGLVAESSSSSSNVAPVHAVTRAQALKQDKTAEQPEPSDLGESSKRKPRAWKDTREKANRKWNKKICEIEESLKDAKTKIEDIASQSPSHAEAPSTPPHSTPPPIVNNPQPGSLLADPTPEGLDMMFKAYQARLQEGPTTANLDKSYPRADLEIERMKMCMKMVEQAQAILETSKKFNQTNSVKPDLHF</sequence>
<dbReference type="PANTHER" id="PTHR33223">
    <property type="entry name" value="CCHC-TYPE DOMAIN-CONTAINING PROTEIN"/>
    <property type="match status" value="1"/>
</dbReference>
<feature type="compositionally biased region" description="Pro residues" evidence="1">
    <location>
        <begin position="566"/>
        <end position="577"/>
    </location>
</feature>
<dbReference type="EMBL" id="CM035428">
    <property type="protein sequence ID" value="KAH7300934.1"/>
    <property type="molecule type" value="Genomic_DNA"/>
</dbReference>
<evidence type="ECO:0000313" key="3">
    <source>
        <dbReference type="EMBL" id="KAH7300934.1"/>
    </source>
</evidence>
<dbReference type="PANTHER" id="PTHR33223:SF6">
    <property type="entry name" value="CCHC-TYPE DOMAIN-CONTAINING PROTEIN"/>
    <property type="match status" value="1"/>
</dbReference>
<organism evidence="3 4">
    <name type="scientific">Ceratopteris richardii</name>
    <name type="common">Triangle waterfern</name>
    <dbReference type="NCBI Taxonomy" id="49495"/>
    <lineage>
        <taxon>Eukaryota</taxon>
        <taxon>Viridiplantae</taxon>
        <taxon>Streptophyta</taxon>
        <taxon>Embryophyta</taxon>
        <taxon>Tracheophyta</taxon>
        <taxon>Polypodiopsida</taxon>
        <taxon>Polypodiidae</taxon>
        <taxon>Polypodiales</taxon>
        <taxon>Pteridineae</taxon>
        <taxon>Pteridaceae</taxon>
        <taxon>Parkerioideae</taxon>
        <taxon>Ceratopteris</taxon>
    </lineage>
</organism>
<evidence type="ECO:0000259" key="2">
    <source>
        <dbReference type="SMART" id="SM00343"/>
    </source>
</evidence>
<feature type="region of interest" description="Disordered" evidence="1">
    <location>
        <begin position="556"/>
        <end position="592"/>
    </location>
</feature>
<protein>
    <recommendedName>
        <fullName evidence="2">CCHC-type domain-containing protein</fullName>
    </recommendedName>
</protein>
<name>A0A8T2RZ00_CERRI</name>
<feature type="domain" description="CCHC-type" evidence="2">
    <location>
        <begin position="443"/>
        <end position="458"/>
    </location>
</feature>
<evidence type="ECO:0000313" key="4">
    <source>
        <dbReference type="Proteomes" id="UP000825935"/>
    </source>
</evidence>
<feature type="domain" description="CCHC-type" evidence="2">
    <location>
        <begin position="413"/>
        <end position="428"/>
    </location>
</feature>
<dbReference type="Proteomes" id="UP000825935">
    <property type="component" value="Chromosome 23"/>
</dbReference>
<feature type="domain" description="CCHC-type" evidence="2">
    <location>
        <begin position="212"/>
        <end position="227"/>
    </location>
</feature>
<dbReference type="GO" id="GO:0003676">
    <property type="term" value="F:nucleic acid binding"/>
    <property type="evidence" value="ECO:0007669"/>
    <property type="project" value="InterPro"/>
</dbReference>
<dbReference type="InterPro" id="IPR005162">
    <property type="entry name" value="Retrotrans_gag_dom"/>
</dbReference>
<accession>A0A8T2RZ00</accession>
<dbReference type="AlphaFoldDB" id="A0A8T2RZ00"/>
<feature type="compositionally biased region" description="Basic and acidic residues" evidence="1">
    <location>
        <begin position="513"/>
        <end position="530"/>
    </location>
</feature>
<dbReference type="Pfam" id="PF03732">
    <property type="entry name" value="Retrotrans_gag"/>
    <property type="match status" value="1"/>
</dbReference>
<feature type="region of interest" description="Disordered" evidence="1">
    <location>
        <begin position="496"/>
        <end position="530"/>
    </location>
</feature>
<reference evidence="3 4" key="1">
    <citation type="submission" date="2021-08" db="EMBL/GenBank/DDBJ databases">
        <title>WGS assembly of Ceratopteris richardii.</title>
        <authorList>
            <person name="Marchant D.B."/>
            <person name="Chen G."/>
            <person name="Jenkins J."/>
            <person name="Shu S."/>
            <person name="Leebens-Mack J."/>
            <person name="Grimwood J."/>
            <person name="Schmutz J."/>
            <person name="Soltis P."/>
            <person name="Soltis D."/>
            <person name="Chen Z.-H."/>
        </authorList>
    </citation>
    <scope>NUCLEOTIDE SEQUENCE [LARGE SCALE GENOMIC DNA]</scope>
    <source>
        <strain evidence="3">Whitten #5841</strain>
        <tissue evidence="3">Leaf</tissue>
    </source>
</reference>
<dbReference type="SMART" id="SM00343">
    <property type="entry name" value="ZnF_C2HC"/>
    <property type="match status" value="3"/>
</dbReference>
<comment type="caution">
    <text evidence="3">The sequence shown here is derived from an EMBL/GenBank/DDBJ whole genome shotgun (WGS) entry which is preliminary data.</text>
</comment>
<dbReference type="GO" id="GO:0008270">
    <property type="term" value="F:zinc ion binding"/>
    <property type="evidence" value="ECO:0007669"/>
    <property type="project" value="InterPro"/>
</dbReference>
<dbReference type="InterPro" id="IPR001878">
    <property type="entry name" value="Znf_CCHC"/>
</dbReference>
<keyword evidence="4" id="KW-1185">Reference proteome</keyword>
<gene>
    <name evidence="3" type="ORF">KP509_23G004200</name>
</gene>
<proteinExistence type="predicted"/>
<evidence type="ECO:0000256" key="1">
    <source>
        <dbReference type="SAM" id="MobiDB-lite"/>
    </source>
</evidence>